<feature type="domain" description="PAC" evidence="4">
    <location>
        <begin position="232"/>
        <end position="284"/>
    </location>
</feature>
<dbReference type="SMART" id="SM00091">
    <property type="entry name" value="PAS"/>
    <property type="match status" value="1"/>
</dbReference>
<sequence length="710" mass="80560">MGAIKQSAVQEDDRTKPTILIVDDRPENHRVVRKILGDMRANFHSAESGHEVLSLVLRHKYAVILLDVMMPGIDGFETASLLRMNDETKHTPIIFITAADHTEALEFKGYEVGAVDYLFKPINAHTLYSKVQVFLELEQQRTKLLQSFQDIQELENKNRLLLKSIGEGILGVDTQGCITYTNPATEKILGLNENTLVGANVAEFICLSTSNAGNASWENCRIFEHCAKGYTYRDSYGLFKDNDKRMFPAEFIATPIYENNTLFGVVIAFQDISQKRSIEEQLNRLSQFDTLTGLVNRSTFEKHLQQAIKRSLRHNREFSLLHLDLDHFKQVNDQFGHEVGDILLQEVGHRIVKTVSDGDIVARIGGDEFVILLENFIEQHVRNEAALAEHLLSHLSGAYLIRGHEIFIGPSIGIARFPGAGEDSVSVLRAVELAMYRAKKQGGQNFQFFTEELHLQALASLELEQKLRVAIEQEEFALFYQPQWDINNNRVNKVEALLRWFPADGSSLGPGVFIPKLEEMGLINKVGEWVVEQACRQAKKWRAEYANPPCIAVNLSMEQLRREELPEMVFYLLQKYQLPADAIEVEVTEGMMMQNPQQAIEILNAFQRLGIAVAIDDFGTGYSSFSYLVHLPINTLKIDREFIRKLGEDEKCEMVVRAIISLAHNMHLKVVAEGVETEQQLTFLLEQKCDYIQGYYFAKPASAAQVRLEP</sequence>
<dbReference type="EMBL" id="JXYA01000010">
    <property type="protein sequence ID" value="KJZ11381.1"/>
    <property type="molecule type" value="Genomic_DNA"/>
</dbReference>
<dbReference type="InterPro" id="IPR043128">
    <property type="entry name" value="Rev_trsase/Diguanyl_cyclase"/>
</dbReference>
<dbReference type="Pfam" id="PF00989">
    <property type="entry name" value="PAS"/>
    <property type="match status" value="1"/>
</dbReference>
<dbReference type="SUPFAM" id="SSF55073">
    <property type="entry name" value="Nucleotide cyclase"/>
    <property type="match status" value="1"/>
</dbReference>
<dbReference type="Gene3D" id="3.30.450.20">
    <property type="entry name" value="PAS domain"/>
    <property type="match status" value="1"/>
</dbReference>
<keyword evidence="8" id="KW-1185">Reference proteome</keyword>
<dbReference type="Pfam" id="PF00072">
    <property type="entry name" value="Response_reg"/>
    <property type="match status" value="1"/>
</dbReference>
<gene>
    <name evidence="7" type="ORF">TW77_05710</name>
</gene>
<dbReference type="PROSITE" id="PS50113">
    <property type="entry name" value="PAC"/>
    <property type="match status" value="1"/>
</dbReference>
<dbReference type="InterPro" id="IPR035919">
    <property type="entry name" value="EAL_sf"/>
</dbReference>
<evidence type="ECO:0000259" key="6">
    <source>
        <dbReference type="PROSITE" id="PS50887"/>
    </source>
</evidence>
<dbReference type="SMART" id="SM00267">
    <property type="entry name" value="GGDEF"/>
    <property type="match status" value="1"/>
</dbReference>
<dbReference type="InterPro" id="IPR052155">
    <property type="entry name" value="Biofilm_reg_signaling"/>
</dbReference>
<dbReference type="PROSITE" id="PS50887">
    <property type="entry name" value="GGDEF"/>
    <property type="match status" value="1"/>
</dbReference>
<dbReference type="PATRIC" id="fig|43658.5.peg.1191"/>
<protein>
    <recommendedName>
        <fullName evidence="9">Two-component system response regulator</fullName>
    </recommendedName>
</protein>
<comment type="caution">
    <text evidence="7">The sequence shown here is derived from an EMBL/GenBank/DDBJ whole genome shotgun (WGS) entry which is preliminary data.</text>
</comment>
<evidence type="ECO:0000259" key="2">
    <source>
        <dbReference type="PROSITE" id="PS50110"/>
    </source>
</evidence>
<evidence type="ECO:0008006" key="9">
    <source>
        <dbReference type="Google" id="ProtNLM"/>
    </source>
</evidence>
<dbReference type="InterPro" id="IPR013767">
    <property type="entry name" value="PAS_fold"/>
</dbReference>
<feature type="modified residue" description="4-aspartylphosphate" evidence="1">
    <location>
        <position position="67"/>
    </location>
</feature>
<dbReference type="OrthoDB" id="9816034at2"/>
<dbReference type="PANTHER" id="PTHR44757">
    <property type="entry name" value="DIGUANYLATE CYCLASE DGCP"/>
    <property type="match status" value="1"/>
</dbReference>
<feature type="domain" description="Response regulatory" evidence="2">
    <location>
        <begin position="18"/>
        <end position="135"/>
    </location>
</feature>
<evidence type="ECO:0000313" key="7">
    <source>
        <dbReference type="EMBL" id="KJZ11381.1"/>
    </source>
</evidence>
<dbReference type="AlphaFoldDB" id="A0A0F4QUH9"/>
<feature type="domain" description="GGDEF" evidence="6">
    <location>
        <begin position="316"/>
        <end position="451"/>
    </location>
</feature>
<dbReference type="Pfam" id="PF00563">
    <property type="entry name" value="EAL"/>
    <property type="match status" value="1"/>
</dbReference>
<feature type="domain" description="EAL" evidence="5">
    <location>
        <begin position="460"/>
        <end position="710"/>
    </location>
</feature>
<keyword evidence="1" id="KW-0597">Phosphoprotein</keyword>
<dbReference type="RefSeq" id="WP_046004005.1">
    <property type="nucleotide sequence ID" value="NZ_JXYA01000010.1"/>
</dbReference>
<dbReference type="NCBIfam" id="TIGR00254">
    <property type="entry name" value="GGDEF"/>
    <property type="match status" value="1"/>
</dbReference>
<feature type="domain" description="PAS" evidence="3">
    <location>
        <begin position="154"/>
        <end position="205"/>
    </location>
</feature>
<dbReference type="Gene3D" id="3.30.70.270">
    <property type="match status" value="1"/>
</dbReference>
<dbReference type="InterPro" id="IPR000160">
    <property type="entry name" value="GGDEF_dom"/>
</dbReference>
<dbReference type="InterPro" id="IPR000014">
    <property type="entry name" value="PAS"/>
</dbReference>
<dbReference type="CDD" id="cd00130">
    <property type="entry name" value="PAS"/>
    <property type="match status" value="1"/>
</dbReference>
<name>A0A0F4QUH9_9GAMM</name>
<dbReference type="SUPFAM" id="SSF141868">
    <property type="entry name" value="EAL domain-like"/>
    <property type="match status" value="1"/>
</dbReference>
<dbReference type="CDD" id="cd01949">
    <property type="entry name" value="GGDEF"/>
    <property type="match status" value="1"/>
</dbReference>
<dbReference type="InterPro" id="IPR001633">
    <property type="entry name" value="EAL_dom"/>
</dbReference>
<evidence type="ECO:0000313" key="8">
    <source>
        <dbReference type="Proteomes" id="UP000033452"/>
    </source>
</evidence>
<dbReference type="SMART" id="SM00448">
    <property type="entry name" value="REC"/>
    <property type="match status" value="1"/>
</dbReference>
<dbReference type="PROSITE" id="PS50883">
    <property type="entry name" value="EAL"/>
    <property type="match status" value="1"/>
</dbReference>
<reference evidence="7 8" key="1">
    <citation type="journal article" date="2015" name="BMC Genomics">
        <title>Genome mining reveals unlocked bioactive potential of marine Gram-negative bacteria.</title>
        <authorList>
            <person name="Machado H."/>
            <person name="Sonnenschein E.C."/>
            <person name="Melchiorsen J."/>
            <person name="Gram L."/>
        </authorList>
    </citation>
    <scope>NUCLEOTIDE SEQUENCE [LARGE SCALE GENOMIC DNA]</scope>
    <source>
        <strain evidence="7 8">S2471</strain>
    </source>
</reference>
<evidence type="ECO:0000256" key="1">
    <source>
        <dbReference type="PROSITE-ProRule" id="PRU00169"/>
    </source>
</evidence>
<proteinExistence type="predicted"/>
<dbReference type="PROSITE" id="PS50112">
    <property type="entry name" value="PAS"/>
    <property type="match status" value="1"/>
</dbReference>
<dbReference type="GO" id="GO:0000160">
    <property type="term" value="P:phosphorelay signal transduction system"/>
    <property type="evidence" value="ECO:0007669"/>
    <property type="project" value="InterPro"/>
</dbReference>
<dbReference type="Gene3D" id="3.40.50.2300">
    <property type="match status" value="1"/>
</dbReference>
<dbReference type="Gene3D" id="3.20.20.450">
    <property type="entry name" value="EAL domain"/>
    <property type="match status" value="1"/>
</dbReference>
<dbReference type="InterPro" id="IPR001789">
    <property type="entry name" value="Sig_transdc_resp-reg_receiver"/>
</dbReference>
<dbReference type="InterPro" id="IPR011006">
    <property type="entry name" value="CheY-like_superfamily"/>
</dbReference>
<dbReference type="CDD" id="cd01948">
    <property type="entry name" value="EAL"/>
    <property type="match status" value="1"/>
</dbReference>
<accession>A0A0F4QUH9</accession>
<dbReference type="SMART" id="SM00052">
    <property type="entry name" value="EAL"/>
    <property type="match status" value="1"/>
</dbReference>
<dbReference type="PANTHER" id="PTHR44757:SF2">
    <property type="entry name" value="BIOFILM ARCHITECTURE MAINTENANCE PROTEIN MBAA"/>
    <property type="match status" value="1"/>
</dbReference>
<evidence type="ECO:0000259" key="4">
    <source>
        <dbReference type="PROSITE" id="PS50113"/>
    </source>
</evidence>
<dbReference type="GO" id="GO:0006355">
    <property type="term" value="P:regulation of DNA-templated transcription"/>
    <property type="evidence" value="ECO:0007669"/>
    <property type="project" value="InterPro"/>
</dbReference>
<dbReference type="Pfam" id="PF00990">
    <property type="entry name" value="GGDEF"/>
    <property type="match status" value="1"/>
</dbReference>
<dbReference type="InterPro" id="IPR000700">
    <property type="entry name" value="PAS-assoc_C"/>
</dbReference>
<dbReference type="Proteomes" id="UP000033452">
    <property type="component" value="Unassembled WGS sequence"/>
</dbReference>
<evidence type="ECO:0000259" key="5">
    <source>
        <dbReference type="PROSITE" id="PS50883"/>
    </source>
</evidence>
<dbReference type="InterPro" id="IPR035965">
    <property type="entry name" value="PAS-like_dom_sf"/>
</dbReference>
<dbReference type="PROSITE" id="PS50110">
    <property type="entry name" value="RESPONSE_REGULATORY"/>
    <property type="match status" value="1"/>
</dbReference>
<dbReference type="SUPFAM" id="SSF55785">
    <property type="entry name" value="PYP-like sensor domain (PAS domain)"/>
    <property type="match status" value="1"/>
</dbReference>
<dbReference type="SUPFAM" id="SSF52172">
    <property type="entry name" value="CheY-like"/>
    <property type="match status" value="1"/>
</dbReference>
<dbReference type="NCBIfam" id="TIGR00229">
    <property type="entry name" value="sensory_box"/>
    <property type="match status" value="1"/>
</dbReference>
<evidence type="ECO:0000259" key="3">
    <source>
        <dbReference type="PROSITE" id="PS50112"/>
    </source>
</evidence>
<organism evidence="7 8">
    <name type="scientific">Pseudoalteromonas rubra</name>
    <dbReference type="NCBI Taxonomy" id="43658"/>
    <lineage>
        <taxon>Bacteria</taxon>
        <taxon>Pseudomonadati</taxon>
        <taxon>Pseudomonadota</taxon>
        <taxon>Gammaproteobacteria</taxon>
        <taxon>Alteromonadales</taxon>
        <taxon>Pseudoalteromonadaceae</taxon>
        <taxon>Pseudoalteromonas</taxon>
    </lineage>
</organism>
<dbReference type="InterPro" id="IPR029787">
    <property type="entry name" value="Nucleotide_cyclase"/>
</dbReference>